<dbReference type="InterPro" id="IPR011009">
    <property type="entry name" value="Kinase-like_dom_sf"/>
</dbReference>
<proteinExistence type="predicted"/>
<keyword evidence="4" id="KW-0418">Kinase</keyword>
<dbReference type="PROSITE" id="PS50011">
    <property type="entry name" value="PROTEIN_KINASE_DOM"/>
    <property type="match status" value="1"/>
</dbReference>
<dbReference type="GO" id="GO:0005524">
    <property type="term" value="F:ATP binding"/>
    <property type="evidence" value="ECO:0007669"/>
    <property type="project" value="UniProtKB-KW"/>
</dbReference>
<name>A0A6B2LEV8_9EUKA</name>
<reference evidence="7" key="1">
    <citation type="journal article" date="2020" name="J. Eukaryot. Microbiol.">
        <title>De novo Sequencing, Assembly and Annotation of the Transcriptome for the Free-Living Testate Amoeba Arcella intermedia.</title>
        <authorList>
            <person name="Ribeiro G.M."/>
            <person name="Porfirio-Sousa A.L."/>
            <person name="Maurer-Alcala X.X."/>
            <person name="Katz L.A."/>
            <person name="Lahr D.J.G."/>
        </authorList>
    </citation>
    <scope>NUCLEOTIDE SEQUENCE</scope>
</reference>
<accession>A0A6B2LEV8</accession>
<organism evidence="7">
    <name type="scientific">Arcella intermedia</name>
    <dbReference type="NCBI Taxonomy" id="1963864"/>
    <lineage>
        <taxon>Eukaryota</taxon>
        <taxon>Amoebozoa</taxon>
        <taxon>Tubulinea</taxon>
        <taxon>Elardia</taxon>
        <taxon>Arcellinida</taxon>
        <taxon>Sphaerothecina</taxon>
        <taxon>Arcellidae</taxon>
        <taxon>Arcella</taxon>
    </lineage>
</organism>
<dbReference type="EMBL" id="GIBP01006451">
    <property type="protein sequence ID" value="NDV35420.1"/>
    <property type="molecule type" value="Transcribed_RNA"/>
</dbReference>
<evidence type="ECO:0000256" key="4">
    <source>
        <dbReference type="ARBA" id="ARBA00022777"/>
    </source>
</evidence>
<dbReference type="GO" id="GO:0004674">
    <property type="term" value="F:protein serine/threonine kinase activity"/>
    <property type="evidence" value="ECO:0007669"/>
    <property type="project" value="UniProtKB-KW"/>
</dbReference>
<evidence type="ECO:0000256" key="2">
    <source>
        <dbReference type="ARBA" id="ARBA00022679"/>
    </source>
</evidence>
<keyword evidence="5" id="KW-0067">ATP-binding</keyword>
<dbReference type="SUPFAM" id="SSF56112">
    <property type="entry name" value="Protein kinase-like (PK-like)"/>
    <property type="match status" value="1"/>
</dbReference>
<keyword evidence="1" id="KW-0723">Serine/threonine-protein kinase</keyword>
<evidence type="ECO:0000259" key="6">
    <source>
        <dbReference type="PROSITE" id="PS50011"/>
    </source>
</evidence>
<feature type="domain" description="Protein kinase" evidence="6">
    <location>
        <begin position="1"/>
        <end position="171"/>
    </location>
</feature>
<dbReference type="AlphaFoldDB" id="A0A6B2LEV8"/>
<evidence type="ECO:0000256" key="1">
    <source>
        <dbReference type="ARBA" id="ARBA00022527"/>
    </source>
</evidence>
<dbReference type="Pfam" id="PF00069">
    <property type="entry name" value="Pkinase"/>
    <property type="match status" value="1"/>
</dbReference>
<protein>
    <recommendedName>
        <fullName evidence="6">Protein kinase domain-containing protein</fullName>
    </recommendedName>
</protein>
<keyword evidence="3" id="KW-0547">Nucleotide-binding</keyword>
<dbReference type="PANTHER" id="PTHR24349">
    <property type="entry name" value="SERINE/THREONINE-PROTEIN KINASE"/>
    <property type="match status" value="1"/>
</dbReference>
<sequence length="179" mass="20082">MLFAIQCKPCFTEALAANYIYQLIGVIQFLSSHGLHLTNLQYSNLLYSNDVLKLDFGYDCHYGLITSLVSVVTTPDAVSPEVLCGEEYLDEKTAAWCIGVVAYVLLSAQDPFCGENDGDIDLFKHIIEFSYSFPEEYWGIISEEAKDFISSIFVGVSTRPSLSQLLEHPWIKKMETLSV</sequence>
<dbReference type="InterPro" id="IPR000719">
    <property type="entry name" value="Prot_kinase_dom"/>
</dbReference>
<dbReference type="SMART" id="SM00220">
    <property type="entry name" value="S_TKc"/>
    <property type="match status" value="1"/>
</dbReference>
<evidence type="ECO:0000256" key="5">
    <source>
        <dbReference type="ARBA" id="ARBA00022840"/>
    </source>
</evidence>
<evidence type="ECO:0000313" key="7">
    <source>
        <dbReference type="EMBL" id="NDV35420.1"/>
    </source>
</evidence>
<keyword evidence="2" id="KW-0808">Transferase</keyword>
<dbReference type="Gene3D" id="1.10.510.10">
    <property type="entry name" value="Transferase(Phosphotransferase) domain 1"/>
    <property type="match status" value="1"/>
</dbReference>
<evidence type="ECO:0000256" key="3">
    <source>
        <dbReference type="ARBA" id="ARBA00022741"/>
    </source>
</evidence>
<dbReference type="InterPro" id="IPR050205">
    <property type="entry name" value="CDPK_Ser/Thr_kinases"/>
</dbReference>